<reference evidence="8 9" key="1">
    <citation type="submission" date="2013-01" db="EMBL/GenBank/DDBJ databases">
        <title>The Genome Sequence of Clostridium clostridioforme 90A8.</title>
        <authorList>
            <consortium name="The Broad Institute Genome Sequencing Platform"/>
            <person name="Earl A."/>
            <person name="Ward D."/>
            <person name="Feldgarden M."/>
            <person name="Gevers D."/>
            <person name="Courvalin P."/>
            <person name="Lambert T."/>
            <person name="Walker B."/>
            <person name="Young S.K."/>
            <person name="Zeng Q."/>
            <person name="Gargeya S."/>
            <person name="Fitzgerald M."/>
            <person name="Haas B."/>
            <person name="Abouelleil A."/>
            <person name="Alvarado L."/>
            <person name="Arachchi H.M."/>
            <person name="Berlin A.M."/>
            <person name="Chapman S.B."/>
            <person name="Dewar J."/>
            <person name="Goldberg J."/>
            <person name="Griggs A."/>
            <person name="Gujja S."/>
            <person name="Hansen M."/>
            <person name="Howarth C."/>
            <person name="Imamovic A."/>
            <person name="Larimer J."/>
            <person name="McCowan C."/>
            <person name="Murphy C."/>
            <person name="Neiman D."/>
            <person name="Pearson M."/>
            <person name="Priest M."/>
            <person name="Roberts A."/>
            <person name="Saif S."/>
            <person name="Shea T."/>
            <person name="Sisk P."/>
            <person name="Sykes S."/>
            <person name="Wortman J."/>
            <person name="Nusbaum C."/>
            <person name="Birren B."/>
        </authorList>
    </citation>
    <scope>NUCLEOTIDE SEQUENCE [LARGE SCALE GENOMIC DNA]</scope>
    <source>
        <strain evidence="8 9">90A8</strain>
    </source>
</reference>
<comment type="catalytic activity">
    <reaction evidence="6">
        <text>precorrin-2 + NAD(+) = sirohydrochlorin + NADH + 2 H(+)</text>
        <dbReference type="Rhea" id="RHEA:15613"/>
        <dbReference type="ChEBI" id="CHEBI:15378"/>
        <dbReference type="ChEBI" id="CHEBI:57540"/>
        <dbReference type="ChEBI" id="CHEBI:57945"/>
        <dbReference type="ChEBI" id="CHEBI:58351"/>
        <dbReference type="ChEBI" id="CHEBI:58827"/>
        <dbReference type="EC" id="1.3.1.76"/>
    </reaction>
</comment>
<dbReference type="Pfam" id="PF14824">
    <property type="entry name" value="Sirohm_synth_M"/>
    <property type="match status" value="1"/>
</dbReference>
<evidence type="ECO:0000313" key="9">
    <source>
        <dbReference type="Proteomes" id="UP000013085"/>
    </source>
</evidence>
<dbReference type="RefSeq" id="WP_002583213.1">
    <property type="nucleotide sequence ID" value="NZ_KB851019.1"/>
</dbReference>
<keyword evidence="3" id="KW-0560">Oxidoreductase</keyword>
<dbReference type="GO" id="GO:0004325">
    <property type="term" value="F:ferrochelatase activity"/>
    <property type="evidence" value="ECO:0007669"/>
    <property type="project" value="InterPro"/>
</dbReference>
<dbReference type="Proteomes" id="UP000013085">
    <property type="component" value="Unassembled WGS sequence"/>
</dbReference>
<dbReference type="InterPro" id="IPR036291">
    <property type="entry name" value="NAD(P)-bd_dom_sf"/>
</dbReference>
<evidence type="ECO:0000259" key="7">
    <source>
        <dbReference type="Pfam" id="PF14824"/>
    </source>
</evidence>
<keyword evidence="5" id="KW-0627">Porphyrin biosynthesis</keyword>
<dbReference type="PANTHER" id="PTHR35330">
    <property type="entry name" value="SIROHEME BIOSYNTHESIS PROTEIN MET8"/>
    <property type="match status" value="1"/>
</dbReference>
<dbReference type="Pfam" id="PF13241">
    <property type="entry name" value="NAD_binding_7"/>
    <property type="match status" value="1"/>
</dbReference>
<dbReference type="InterPro" id="IPR006367">
    <property type="entry name" value="Sirohaem_synthase_N"/>
</dbReference>
<name>A0A0E2HQR5_9FIRM</name>
<evidence type="ECO:0000313" key="8">
    <source>
        <dbReference type="EMBL" id="ENZ17353.1"/>
    </source>
</evidence>
<proteinExistence type="predicted"/>
<dbReference type="InterPro" id="IPR028161">
    <property type="entry name" value="Met8-like"/>
</dbReference>
<gene>
    <name evidence="8" type="ORF">HMPREF1090_01943</name>
</gene>
<sequence>MAVCVFFGTFARTDMPGDIMGGANFMAYFPFFADIEGMKWLIAGGGGVALRKVRDLLPYGAVIEVVSPDMCPGLDALAQDNAYTDVLKLTRKEFGDRDLDGADFVIAATSEPGLNSRISALCRSKRIPVNVVDVKEECSFIFPSIVRDGPVVVGISTGGMSPVIARYLKARIQSAMPDSLGDLTARLGSYRKTVKDLFPDSPQVRSALFYELAEEGLSHNGCLTQEQAQIIINRKLEQKHE</sequence>
<dbReference type="NCBIfam" id="TIGR01470">
    <property type="entry name" value="cysG_Nterm"/>
    <property type="match status" value="1"/>
</dbReference>
<protein>
    <recommendedName>
        <fullName evidence="2">precorrin-2 dehydrogenase</fullName>
        <ecNumber evidence="2">1.3.1.76</ecNumber>
    </recommendedName>
</protein>
<evidence type="ECO:0000256" key="3">
    <source>
        <dbReference type="ARBA" id="ARBA00023002"/>
    </source>
</evidence>
<dbReference type="UniPathway" id="UPA00262">
    <property type="reaction ID" value="UER00222"/>
</dbReference>
<dbReference type="EC" id="1.3.1.76" evidence="2"/>
<dbReference type="SUPFAM" id="SSF51735">
    <property type="entry name" value="NAD(P)-binding Rossmann-fold domains"/>
    <property type="match status" value="1"/>
</dbReference>
<evidence type="ECO:0000256" key="5">
    <source>
        <dbReference type="ARBA" id="ARBA00023244"/>
    </source>
</evidence>
<dbReference type="Gene3D" id="3.40.50.720">
    <property type="entry name" value="NAD(P)-binding Rossmann-like Domain"/>
    <property type="match status" value="1"/>
</dbReference>
<dbReference type="GO" id="GO:0043115">
    <property type="term" value="F:precorrin-2 dehydrogenase activity"/>
    <property type="evidence" value="ECO:0007669"/>
    <property type="project" value="UniProtKB-EC"/>
</dbReference>
<dbReference type="InterPro" id="IPR028281">
    <property type="entry name" value="Sirohaem_synthase_central"/>
</dbReference>
<dbReference type="PANTHER" id="PTHR35330:SF1">
    <property type="entry name" value="SIROHEME BIOSYNTHESIS PROTEIN MET8"/>
    <property type="match status" value="1"/>
</dbReference>
<organism evidence="8 9">
    <name type="scientific">[Clostridium] clostridioforme 90A8</name>
    <dbReference type="NCBI Taxonomy" id="999408"/>
    <lineage>
        <taxon>Bacteria</taxon>
        <taxon>Bacillati</taxon>
        <taxon>Bacillota</taxon>
        <taxon>Clostridia</taxon>
        <taxon>Lachnospirales</taxon>
        <taxon>Lachnospiraceae</taxon>
        <taxon>Enterocloster</taxon>
    </lineage>
</organism>
<dbReference type="HOGENOM" id="CLU_011276_8_1_9"/>
<evidence type="ECO:0000256" key="1">
    <source>
        <dbReference type="ARBA" id="ARBA00005010"/>
    </source>
</evidence>
<comment type="caution">
    <text evidence="8">The sequence shown here is derived from an EMBL/GenBank/DDBJ whole genome shotgun (WGS) entry which is preliminary data.</text>
</comment>
<evidence type="ECO:0000256" key="6">
    <source>
        <dbReference type="ARBA" id="ARBA00047561"/>
    </source>
</evidence>
<dbReference type="Gene3D" id="3.30.160.110">
    <property type="entry name" value="Siroheme synthase, domain 2"/>
    <property type="match status" value="1"/>
</dbReference>
<evidence type="ECO:0000256" key="2">
    <source>
        <dbReference type="ARBA" id="ARBA00012400"/>
    </source>
</evidence>
<evidence type="ECO:0000256" key="4">
    <source>
        <dbReference type="ARBA" id="ARBA00023027"/>
    </source>
</evidence>
<comment type="pathway">
    <text evidence="1">Porphyrin-containing compound metabolism; siroheme biosynthesis; sirohydrochlorin from precorrin-2: step 1/1.</text>
</comment>
<dbReference type="AlphaFoldDB" id="A0A0E2HQR5"/>
<accession>A0A0E2HQR5</accession>
<feature type="domain" description="Siroheme synthase central" evidence="7">
    <location>
        <begin position="148"/>
        <end position="174"/>
    </location>
</feature>
<dbReference type="EMBL" id="AGYR01000016">
    <property type="protein sequence ID" value="ENZ17353.1"/>
    <property type="molecule type" value="Genomic_DNA"/>
</dbReference>
<dbReference type="SUPFAM" id="SSF75615">
    <property type="entry name" value="Siroheme synthase middle domains-like"/>
    <property type="match status" value="1"/>
</dbReference>
<keyword evidence="4" id="KW-0520">NAD</keyword>
<dbReference type="GO" id="GO:0019354">
    <property type="term" value="P:siroheme biosynthetic process"/>
    <property type="evidence" value="ECO:0007669"/>
    <property type="project" value="UniProtKB-UniPathway"/>
</dbReference>
<dbReference type="PATRIC" id="fig|999408.3.peg.2089"/>